<dbReference type="Proteomes" id="UP001189619">
    <property type="component" value="Chromosome"/>
</dbReference>
<dbReference type="InterPro" id="IPR008927">
    <property type="entry name" value="6-PGluconate_DH-like_C_sf"/>
</dbReference>
<evidence type="ECO:0000256" key="4">
    <source>
        <dbReference type="ARBA" id="ARBA00013014"/>
    </source>
</evidence>
<dbReference type="NCBIfam" id="TIGR00745">
    <property type="entry name" value="apbA_panE"/>
    <property type="match status" value="1"/>
</dbReference>
<dbReference type="SUPFAM" id="SSF48179">
    <property type="entry name" value="6-phosphogluconate dehydrogenase C-terminal domain-like"/>
    <property type="match status" value="1"/>
</dbReference>
<evidence type="ECO:0000256" key="6">
    <source>
        <dbReference type="ARBA" id="ARBA00022655"/>
    </source>
</evidence>
<accession>A0AA48M8M1</accession>
<dbReference type="Gene3D" id="3.40.50.720">
    <property type="entry name" value="NAD(P)-binding Rossmann-like Domain"/>
    <property type="match status" value="1"/>
</dbReference>
<evidence type="ECO:0000256" key="8">
    <source>
        <dbReference type="ARBA" id="ARBA00023002"/>
    </source>
</evidence>
<evidence type="ECO:0000256" key="11">
    <source>
        <dbReference type="RuleBase" id="RU362068"/>
    </source>
</evidence>
<dbReference type="Gene3D" id="1.10.1040.10">
    <property type="entry name" value="N-(1-d-carboxylethyl)-l-norvaline Dehydrogenase, domain 2"/>
    <property type="match status" value="1"/>
</dbReference>
<dbReference type="GO" id="GO:0008677">
    <property type="term" value="F:2-dehydropantoate 2-reductase activity"/>
    <property type="evidence" value="ECO:0007669"/>
    <property type="project" value="UniProtKB-EC"/>
</dbReference>
<evidence type="ECO:0000256" key="10">
    <source>
        <dbReference type="ARBA" id="ARBA00048793"/>
    </source>
</evidence>
<dbReference type="InterPro" id="IPR013752">
    <property type="entry name" value="KPA_reductase"/>
</dbReference>
<dbReference type="AlphaFoldDB" id="A0AA48M8M1"/>
<reference evidence="14" key="1">
    <citation type="submission" date="2023-07" db="EMBL/GenBank/DDBJ databases">
        <authorList>
            <person name="Ivanov I."/>
            <person name="Teneva D."/>
            <person name="Stoikov I."/>
        </authorList>
    </citation>
    <scope>NUCLEOTIDE SEQUENCE</scope>
    <source>
        <strain evidence="14">4475</strain>
    </source>
</reference>
<comment type="function">
    <text evidence="1 11">Catalyzes the NADPH-dependent reduction of ketopantoate into pantoic acid.</text>
</comment>
<evidence type="ECO:0000313" key="15">
    <source>
        <dbReference type="Proteomes" id="UP001189619"/>
    </source>
</evidence>
<sequence>MQSEAITFHPVVIGGGSVGLLYAARFLLNGQSVELVTRTREQAALIGDRGLSLFTLDGRRETVAVNASPIDDGLPEGDLYLLAVKQTAIAELLPLLRQLPRSARVLALQNGMGHHEQLAEGLEPGQHFYAINTEGARRLSPFEVEHTGTGLLRVGPWTAEPVRDPLIAAFVAWANRCGIRAEYVDAVEPYAWRKLLANALINPLTALFEIPNGMLLDSPHTLRLMRELFDEAAAVAKRCGQKIDEADWQEIVSICRNTSRNLSSMLQDIRRHHRTEVDAINGYLVDKGKRTGTPVPLHETLLRAVHLKSGMETAKGEAAHDRFG</sequence>
<dbReference type="PANTHER" id="PTHR43765:SF2">
    <property type="entry name" value="2-DEHYDROPANTOATE 2-REDUCTASE"/>
    <property type="match status" value="1"/>
</dbReference>
<dbReference type="InterPro" id="IPR013332">
    <property type="entry name" value="KPR_N"/>
</dbReference>
<dbReference type="FunFam" id="1.10.1040.10:FF:000017">
    <property type="entry name" value="2-dehydropantoate 2-reductase"/>
    <property type="match status" value="1"/>
</dbReference>
<dbReference type="InterPro" id="IPR036291">
    <property type="entry name" value="NAD(P)-bd_dom_sf"/>
</dbReference>
<dbReference type="EMBL" id="OY569118">
    <property type="protein sequence ID" value="CAJ1001958.1"/>
    <property type="molecule type" value="Genomic_DNA"/>
</dbReference>
<dbReference type="EC" id="1.1.1.169" evidence="4 11"/>
<evidence type="ECO:0000259" key="12">
    <source>
        <dbReference type="Pfam" id="PF02558"/>
    </source>
</evidence>
<dbReference type="GO" id="GO:0050661">
    <property type="term" value="F:NADP binding"/>
    <property type="evidence" value="ECO:0007669"/>
    <property type="project" value="TreeGrafter"/>
</dbReference>
<evidence type="ECO:0000256" key="2">
    <source>
        <dbReference type="ARBA" id="ARBA00004994"/>
    </source>
</evidence>
<dbReference type="GO" id="GO:0005737">
    <property type="term" value="C:cytoplasm"/>
    <property type="evidence" value="ECO:0007669"/>
    <property type="project" value="TreeGrafter"/>
</dbReference>
<feature type="domain" description="Ketopantoate reductase N-terminal" evidence="12">
    <location>
        <begin position="11"/>
        <end position="157"/>
    </location>
</feature>
<keyword evidence="7 11" id="KW-0521">NADP</keyword>
<comment type="pathway">
    <text evidence="2 11">Cofactor biosynthesis; (R)-pantothenate biosynthesis; (R)-pantoate from 3-methyl-2-oxobutanoate: step 2/2.</text>
</comment>
<evidence type="ECO:0000256" key="3">
    <source>
        <dbReference type="ARBA" id="ARBA00007870"/>
    </source>
</evidence>
<evidence type="ECO:0000259" key="13">
    <source>
        <dbReference type="Pfam" id="PF08546"/>
    </source>
</evidence>
<dbReference type="PANTHER" id="PTHR43765">
    <property type="entry name" value="2-DEHYDROPANTOATE 2-REDUCTASE-RELATED"/>
    <property type="match status" value="1"/>
</dbReference>
<evidence type="ECO:0000256" key="1">
    <source>
        <dbReference type="ARBA" id="ARBA00002919"/>
    </source>
</evidence>
<protein>
    <recommendedName>
        <fullName evidence="5 11">2-dehydropantoate 2-reductase</fullName>
        <ecNumber evidence="4 11">1.1.1.169</ecNumber>
    </recommendedName>
    <alternativeName>
        <fullName evidence="9 11">Ketopantoate reductase</fullName>
    </alternativeName>
</protein>
<dbReference type="GO" id="GO:0015940">
    <property type="term" value="P:pantothenate biosynthetic process"/>
    <property type="evidence" value="ECO:0007669"/>
    <property type="project" value="UniProtKB-KW"/>
</dbReference>
<dbReference type="SUPFAM" id="SSF51735">
    <property type="entry name" value="NAD(P)-binding Rossmann-fold domains"/>
    <property type="match status" value="1"/>
</dbReference>
<dbReference type="InterPro" id="IPR003710">
    <property type="entry name" value="ApbA"/>
</dbReference>
<dbReference type="Pfam" id="PF08546">
    <property type="entry name" value="ApbA_C"/>
    <property type="match status" value="1"/>
</dbReference>
<organism evidence="14 15">
    <name type="scientific">Brevibacillus aydinogluensis</name>
    <dbReference type="NCBI Taxonomy" id="927786"/>
    <lineage>
        <taxon>Bacteria</taxon>
        <taxon>Bacillati</taxon>
        <taxon>Bacillota</taxon>
        <taxon>Bacilli</taxon>
        <taxon>Bacillales</taxon>
        <taxon>Paenibacillaceae</taxon>
        <taxon>Brevibacillus</taxon>
    </lineage>
</organism>
<dbReference type="InterPro" id="IPR013328">
    <property type="entry name" value="6PGD_dom2"/>
</dbReference>
<dbReference type="RefSeq" id="WP_171564391.1">
    <property type="nucleotide sequence ID" value="NZ_OY569118.1"/>
</dbReference>
<dbReference type="KEGG" id="bayd:BSPP4475_06520"/>
<dbReference type="Pfam" id="PF02558">
    <property type="entry name" value="ApbA"/>
    <property type="match status" value="1"/>
</dbReference>
<dbReference type="InterPro" id="IPR050838">
    <property type="entry name" value="Ketopantoate_reductase"/>
</dbReference>
<keyword evidence="8 11" id="KW-0560">Oxidoreductase</keyword>
<feature type="domain" description="Ketopantoate reductase C-terminal" evidence="13">
    <location>
        <begin position="188"/>
        <end position="308"/>
    </location>
</feature>
<proteinExistence type="inferred from homology"/>
<comment type="similarity">
    <text evidence="3 11">Belongs to the ketopantoate reductase family.</text>
</comment>
<comment type="catalytic activity">
    <reaction evidence="10 11">
        <text>(R)-pantoate + NADP(+) = 2-dehydropantoate + NADPH + H(+)</text>
        <dbReference type="Rhea" id="RHEA:16233"/>
        <dbReference type="ChEBI" id="CHEBI:11561"/>
        <dbReference type="ChEBI" id="CHEBI:15378"/>
        <dbReference type="ChEBI" id="CHEBI:15980"/>
        <dbReference type="ChEBI" id="CHEBI:57783"/>
        <dbReference type="ChEBI" id="CHEBI:58349"/>
        <dbReference type="EC" id="1.1.1.169"/>
    </reaction>
</comment>
<name>A0AA48M8M1_9BACL</name>
<evidence type="ECO:0000256" key="5">
    <source>
        <dbReference type="ARBA" id="ARBA00019465"/>
    </source>
</evidence>
<evidence type="ECO:0000256" key="7">
    <source>
        <dbReference type="ARBA" id="ARBA00022857"/>
    </source>
</evidence>
<keyword evidence="6 11" id="KW-0566">Pantothenate biosynthesis</keyword>
<evidence type="ECO:0000313" key="14">
    <source>
        <dbReference type="EMBL" id="CAJ1001958.1"/>
    </source>
</evidence>
<gene>
    <name evidence="14" type="ORF">BSPP4475_06520</name>
</gene>
<keyword evidence="15" id="KW-1185">Reference proteome</keyword>
<evidence type="ECO:0000256" key="9">
    <source>
        <dbReference type="ARBA" id="ARBA00032024"/>
    </source>
</evidence>